<evidence type="ECO:0000313" key="7">
    <source>
        <dbReference type="EMBL" id="BCJ39568.1"/>
    </source>
</evidence>
<dbReference type="EMBL" id="AP023356">
    <property type="protein sequence ID" value="BCJ39568.1"/>
    <property type="molecule type" value="Genomic_DNA"/>
</dbReference>
<dbReference type="SUPFAM" id="SSF144091">
    <property type="entry name" value="Rhomboid-like"/>
    <property type="match status" value="1"/>
</dbReference>
<accession>A0ABM7LJZ0</accession>
<feature type="transmembrane region" description="Helical" evidence="6">
    <location>
        <begin position="33"/>
        <end position="54"/>
    </location>
</feature>
<sequence length="254" mass="26109">MNVLLYNLVTAAVLVLAFKAAERLTPRRRFPVLAIVLTGLVIGGLILQATWHGAMDALDSDPSRGGWWRPLTSVIMQNGGVVGDLWNVATIAVIAAYAEWYWGRLAAAGLFLAAALVPRWLDLLVGDAQVSTEPRNWAGSSGMTYLVAATLAGALAVRALRTRRVRDGLLAVAAPLVGLATWLAQDNAHGLMIVEGFVAGAVLAALVTERSRRASPAPAAAEPDAVPAAGGPAASGPAAVQAVGRSAASGPAAV</sequence>
<keyword evidence="8" id="KW-1185">Reference proteome</keyword>
<evidence type="ECO:0000256" key="6">
    <source>
        <dbReference type="SAM" id="Phobius"/>
    </source>
</evidence>
<gene>
    <name evidence="7" type="ORF">Aiant_02250</name>
</gene>
<evidence type="ECO:0008006" key="9">
    <source>
        <dbReference type="Google" id="ProtNLM"/>
    </source>
</evidence>
<evidence type="ECO:0000256" key="2">
    <source>
        <dbReference type="ARBA" id="ARBA00022692"/>
    </source>
</evidence>
<feature type="transmembrane region" description="Helical" evidence="6">
    <location>
        <begin position="190"/>
        <end position="208"/>
    </location>
</feature>
<dbReference type="RefSeq" id="WP_189336942.1">
    <property type="nucleotide sequence ID" value="NZ_AP023356.1"/>
</dbReference>
<evidence type="ECO:0000256" key="1">
    <source>
        <dbReference type="ARBA" id="ARBA00004141"/>
    </source>
</evidence>
<feature type="transmembrane region" description="Helical" evidence="6">
    <location>
        <begin position="74"/>
        <end position="98"/>
    </location>
</feature>
<evidence type="ECO:0000313" key="8">
    <source>
        <dbReference type="Proteomes" id="UP000676967"/>
    </source>
</evidence>
<keyword evidence="2 6" id="KW-0812">Transmembrane</keyword>
<feature type="transmembrane region" description="Helical" evidence="6">
    <location>
        <begin position="6"/>
        <end position="21"/>
    </location>
</feature>
<feature type="transmembrane region" description="Helical" evidence="6">
    <location>
        <begin position="167"/>
        <end position="184"/>
    </location>
</feature>
<protein>
    <recommendedName>
        <fullName evidence="9">Rhomboid family intramembrane serine protease</fullName>
    </recommendedName>
</protein>
<name>A0ABM7LJZ0_9ACTN</name>
<reference evidence="7 8" key="1">
    <citation type="submission" date="2020-08" db="EMBL/GenBank/DDBJ databases">
        <title>Whole genome shotgun sequence of Actinoplanes ianthinogenes NBRC 13996.</title>
        <authorList>
            <person name="Komaki H."/>
            <person name="Tamura T."/>
        </authorList>
    </citation>
    <scope>NUCLEOTIDE SEQUENCE [LARGE SCALE GENOMIC DNA]</scope>
    <source>
        <strain evidence="7 8">NBRC 13996</strain>
    </source>
</reference>
<organism evidence="7 8">
    <name type="scientific">Actinoplanes ianthinogenes</name>
    <dbReference type="NCBI Taxonomy" id="122358"/>
    <lineage>
        <taxon>Bacteria</taxon>
        <taxon>Bacillati</taxon>
        <taxon>Actinomycetota</taxon>
        <taxon>Actinomycetes</taxon>
        <taxon>Micromonosporales</taxon>
        <taxon>Micromonosporaceae</taxon>
        <taxon>Actinoplanes</taxon>
    </lineage>
</organism>
<evidence type="ECO:0000256" key="4">
    <source>
        <dbReference type="ARBA" id="ARBA00023136"/>
    </source>
</evidence>
<feature type="transmembrane region" description="Helical" evidence="6">
    <location>
        <begin position="141"/>
        <end position="160"/>
    </location>
</feature>
<evidence type="ECO:0000256" key="3">
    <source>
        <dbReference type="ARBA" id="ARBA00022989"/>
    </source>
</evidence>
<evidence type="ECO:0000256" key="5">
    <source>
        <dbReference type="SAM" id="MobiDB-lite"/>
    </source>
</evidence>
<proteinExistence type="predicted"/>
<comment type="subcellular location">
    <subcellularLocation>
        <location evidence="1">Membrane</location>
        <topology evidence="1">Multi-pass membrane protein</topology>
    </subcellularLocation>
</comment>
<keyword evidence="3 6" id="KW-1133">Transmembrane helix</keyword>
<feature type="region of interest" description="Disordered" evidence="5">
    <location>
        <begin position="215"/>
        <end position="237"/>
    </location>
</feature>
<dbReference type="InterPro" id="IPR035952">
    <property type="entry name" value="Rhomboid-like_sf"/>
</dbReference>
<keyword evidence="4 6" id="KW-0472">Membrane</keyword>
<feature type="transmembrane region" description="Helical" evidence="6">
    <location>
        <begin position="105"/>
        <end position="121"/>
    </location>
</feature>
<dbReference type="Proteomes" id="UP000676967">
    <property type="component" value="Chromosome"/>
</dbReference>
<dbReference type="Gene3D" id="1.20.1540.10">
    <property type="entry name" value="Rhomboid-like"/>
    <property type="match status" value="1"/>
</dbReference>